<dbReference type="HOGENOM" id="CLU_2193475_0_0_5"/>
<dbReference type="InterPro" id="IPR015004">
    <property type="entry name" value="MesX"/>
</dbReference>
<accession>D5QF43</accession>
<name>D5QF43_NOVHA</name>
<dbReference type="Pfam" id="PF08908">
    <property type="entry name" value="MesX"/>
    <property type="match status" value="1"/>
</dbReference>
<reference evidence="1 2" key="1">
    <citation type="journal article" date="2010" name="J. Bacteriol.">
        <title>Genome sequence of a cellulose-producing bacterium, Gluconacetobacter hansenii ATCC 23769.</title>
        <authorList>
            <person name="Iyer P.R."/>
            <person name="Geib S.M."/>
            <person name="Catchmark J."/>
            <person name="Kao T.H."/>
            <person name="Tien M."/>
        </authorList>
    </citation>
    <scope>NUCLEOTIDE SEQUENCE [LARGE SCALE GENOMIC DNA]</scope>
    <source>
        <strain evidence="1 2">ATCC 23769</strain>
    </source>
</reference>
<dbReference type="Proteomes" id="UP000006468">
    <property type="component" value="Chromosome"/>
</dbReference>
<sequence length="108" mass="12541">MGMEVRYFMPRNSMAPLAFYFCGDLLSDYSGLELIATISTMESFQKVYRPEIYNANSAASDCYQPSLKNQDYSITRIIYDREERSQLATAQGIYTEEHFIKPYQDFLA</sequence>
<evidence type="ECO:0000313" key="1">
    <source>
        <dbReference type="EMBL" id="EFG84319.1"/>
    </source>
</evidence>
<gene>
    <name evidence="1" type="ORF">GXY_08794</name>
</gene>
<organism evidence="1 2">
    <name type="scientific">Novacetimonas hansenii ATCC 23769</name>
    <dbReference type="NCBI Taxonomy" id="714995"/>
    <lineage>
        <taxon>Bacteria</taxon>
        <taxon>Pseudomonadati</taxon>
        <taxon>Pseudomonadota</taxon>
        <taxon>Alphaproteobacteria</taxon>
        <taxon>Acetobacterales</taxon>
        <taxon>Acetobacteraceae</taxon>
        <taxon>Novacetimonas</taxon>
    </lineage>
</organism>
<comment type="caution">
    <text evidence="1">The sequence shown here is derived from an EMBL/GenBank/DDBJ whole genome shotgun (WGS) entry which is preliminary data.</text>
</comment>
<evidence type="ECO:0000313" key="2">
    <source>
        <dbReference type="Proteomes" id="UP000006468"/>
    </source>
</evidence>
<dbReference type="AlphaFoldDB" id="D5QF43"/>
<protein>
    <submittedName>
        <fullName evidence="1">Uncharacterized protein</fullName>
    </submittedName>
</protein>
<dbReference type="EMBL" id="ADTV01000033">
    <property type="protein sequence ID" value="EFG84319.1"/>
    <property type="molecule type" value="Genomic_DNA"/>
</dbReference>
<proteinExistence type="predicted"/>